<feature type="region of interest" description="Disordered" evidence="3">
    <location>
        <begin position="212"/>
        <end position="264"/>
    </location>
</feature>
<comment type="caution">
    <text evidence="5">The sequence shown here is derived from an EMBL/GenBank/DDBJ whole genome shotgun (WGS) entry which is preliminary data.</text>
</comment>
<feature type="compositionally biased region" description="Basic and acidic residues" evidence="3">
    <location>
        <begin position="121"/>
        <end position="147"/>
    </location>
</feature>
<evidence type="ECO:0000313" key="6">
    <source>
        <dbReference type="Proteomes" id="UP001174694"/>
    </source>
</evidence>
<dbReference type="PROSITE" id="PS50196">
    <property type="entry name" value="RANBD1"/>
    <property type="match status" value="1"/>
</dbReference>
<dbReference type="SUPFAM" id="SSF50729">
    <property type="entry name" value="PH domain-like"/>
    <property type="match status" value="1"/>
</dbReference>
<name>A0AA38R2H4_9PEZI</name>
<dbReference type="SMART" id="SM00160">
    <property type="entry name" value="RanBD"/>
    <property type="match status" value="1"/>
</dbReference>
<gene>
    <name evidence="5" type="ORF">NKR23_g11835</name>
</gene>
<keyword evidence="2" id="KW-0539">Nucleus</keyword>
<evidence type="ECO:0000313" key="5">
    <source>
        <dbReference type="EMBL" id="KAJ9131178.1"/>
    </source>
</evidence>
<dbReference type="Proteomes" id="UP001174694">
    <property type="component" value="Unassembled WGS sequence"/>
</dbReference>
<feature type="compositionally biased region" description="Basic and acidic residues" evidence="3">
    <location>
        <begin position="154"/>
        <end position="168"/>
    </location>
</feature>
<feature type="region of interest" description="Disordered" evidence="3">
    <location>
        <begin position="1"/>
        <end position="193"/>
    </location>
</feature>
<evidence type="ECO:0000256" key="1">
    <source>
        <dbReference type="ARBA" id="ARBA00004123"/>
    </source>
</evidence>
<feature type="compositionally biased region" description="Low complexity" evidence="3">
    <location>
        <begin position="213"/>
        <end position="247"/>
    </location>
</feature>
<accession>A0AA38R2H4</accession>
<feature type="compositionally biased region" description="Basic and acidic residues" evidence="3">
    <location>
        <begin position="1"/>
        <end position="33"/>
    </location>
</feature>
<feature type="domain" description="RanBD1" evidence="4">
    <location>
        <begin position="344"/>
        <end position="468"/>
    </location>
</feature>
<dbReference type="InterPro" id="IPR011993">
    <property type="entry name" value="PH-like_dom_sf"/>
</dbReference>
<dbReference type="InterPro" id="IPR000156">
    <property type="entry name" value="Ran_bind_dom"/>
</dbReference>
<feature type="compositionally biased region" description="Basic and acidic residues" evidence="3">
    <location>
        <begin position="338"/>
        <end position="353"/>
    </location>
</feature>
<reference evidence="5" key="1">
    <citation type="submission" date="2022-07" db="EMBL/GenBank/DDBJ databases">
        <title>Fungi with potential for degradation of polypropylene.</title>
        <authorList>
            <person name="Gostincar C."/>
        </authorList>
    </citation>
    <scope>NUCLEOTIDE SEQUENCE</scope>
    <source>
        <strain evidence="5">EXF-13308</strain>
    </source>
</reference>
<dbReference type="AlphaFoldDB" id="A0AA38R2H4"/>
<dbReference type="Gene3D" id="2.30.29.30">
    <property type="entry name" value="Pleckstrin-homology domain (PH domain)/Phosphotyrosine-binding domain (PTB)"/>
    <property type="match status" value="1"/>
</dbReference>
<comment type="subcellular location">
    <subcellularLocation>
        <location evidence="1">Nucleus</location>
    </subcellularLocation>
</comment>
<evidence type="ECO:0000259" key="4">
    <source>
        <dbReference type="PROSITE" id="PS50196"/>
    </source>
</evidence>
<proteinExistence type="predicted"/>
<dbReference type="PANTHER" id="PTHR23138">
    <property type="entry name" value="RAN BINDING PROTEIN"/>
    <property type="match status" value="1"/>
</dbReference>
<dbReference type="Pfam" id="PF00638">
    <property type="entry name" value="Ran_BP1"/>
    <property type="match status" value="1"/>
</dbReference>
<protein>
    <submittedName>
        <fullName evidence="5">Nucleoporin NUP56</fullName>
    </submittedName>
</protein>
<feature type="region of interest" description="Disordered" evidence="3">
    <location>
        <begin position="292"/>
        <end position="358"/>
    </location>
</feature>
<dbReference type="EMBL" id="JANBVO010000071">
    <property type="protein sequence ID" value="KAJ9131178.1"/>
    <property type="molecule type" value="Genomic_DNA"/>
</dbReference>
<dbReference type="GO" id="GO:0005634">
    <property type="term" value="C:nucleus"/>
    <property type="evidence" value="ECO:0007669"/>
    <property type="project" value="UniProtKB-SubCell"/>
</dbReference>
<feature type="compositionally biased region" description="Basic and acidic residues" evidence="3">
    <location>
        <begin position="65"/>
        <end position="80"/>
    </location>
</feature>
<sequence>MADDPHNTSDISDHIPLETKEDAETAAAREELKQTAISERAAKPQPGADVMATASATDKNTARTKTPEREIVDKTNDSLKDQVSSPKKKRAHDQVDEPKDVGTGEAVDDSKSANGSAAGSRTDRSEPEKKRARDEHASDDELSKDAEGSTTSRTSDKEKTTSAEEKPVKAKGSSTSADDTGKHKQPTTSSAAFASSGFSKLAASATSPFGALGASSGKSIFGGSSSSPSPFGALGASTTPAKPATPTLNFGNGDKTGSASPFASLNGASKGFGSAFGSGFGSALTGSKLTSFAKPGETFKSDKPAKPFGAPESDAEDGSGEDDQDEEGGAEEADKESEEAAKDDSKPAADDKKKLKLQKVVVDDGEAGEVTILQVRAKMYALDKTQGKDGKEEAAWKERGVGNLKINVPEECVEFDENGAAIPDSFDASVLQADADDDEEAAGEKRPKVVRLILRQDSTLRVILNTAIWGHTEFQEKSTLKSSNIIFTAFEEGGKVVNVQMKMNPANAKTFLDRVDLIKRELMS</sequence>
<evidence type="ECO:0000256" key="2">
    <source>
        <dbReference type="ARBA" id="ARBA00023242"/>
    </source>
</evidence>
<dbReference type="PANTHER" id="PTHR23138:SF142">
    <property type="entry name" value="RAN-BINDING PROTEIN 3B-RELATED"/>
    <property type="match status" value="1"/>
</dbReference>
<keyword evidence="6" id="KW-1185">Reference proteome</keyword>
<organism evidence="5 6">
    <name type="scientific">Pleurostoma richardsiae</name>
    <dbReference type="NCBI Taxonomy" id="41990"/>
    <lineage>
        <taxon>Eukaryota</taxon>
        <taxon>Fungi</taxon>
        <taxon>Dikarya</taxon>
        <taxon>Ascomycota</taxon>
        <taxon>Pezizomycotina</taxon>
        <taxon>Sordariomycetes</taxon>
        <taxon>Sordariomycetidae</taxon>
        <taxon>Calosphaeriales</taxon>
        <taxon>Pleurostomataceae</taxon>
        <taxon>Pleurostoma</taxon>
    </lineage>
</organism>
<dbReference type="InterPro" id="IPR045255">
    <property type="entry name" value="RanBP1-like"/>
</dbReference>
<feature type="compositionally biased region" description="Basic and acidic residues" evidence="3">
    <location>
        <begin position="92"/>
        <end position="102"/>
    </location>
</feature>
<evidence type="ECO:0000256" key="3">
    <source>
        <dbReference type="SAM" id="MobiDB-lite"/>
    </source>
</evidence>
<feature type="compositionally biased region" description="Acidic residues" evidence="3">
    <location>
        <begin position="313"/>
        <end position="337"/>
    </location>
</feature>